<evidence type="ECO:0000313" key="2">
    <source>
        <dbReference type="Proteomes" id="UP000762676"/>
    </source>
</evidence>
<evidence type="ECO:0000313" key="1">
    <source>
        <dbReference type="EMBL" id="GFR76752.1"/>
    </source>
</evidence>
<sequence>MPKPTEAFEQVRRMPRLDGLQLTTLPRPSYSPDLAPSDYHLFGPMKQCWRGKHYENDEEVKSAVKTWLKEQPIDCLQVRGWKSGIHSPCNAIESMNVALERGSDCLCREIEI</sequence>
<accession>A0AAV4FTS6</accession>
<dbReference type="PANTHER" id="PTHR46060">
    <property type="entry name" value="MARINER MOS1 TRANSPOSASE-LIKE PROTEIN"/>
    <property type="match status" value="1"/>
</dbReference>
<protein>
    <submittedName>
        <fullName evidence="1">Histone-lysine N-methyltransferase SETMAR</fullName>
    </submittedName>
</protein>
<dbReference type="Gene3D" id="3.30.420.10">
    <property type="entry name" value="Ribonuclease H-like superfamily/Ribonuclease H"/>
    <property type="match status" value="1"/>
</dbReference>
<comment type="caution">
    <text evidence="1">The sequence shown here is derived from an EMBL/GenBank/DDBJ whole genome shotgun (WGS) entry which is preliminary data.</text>
</comment>
<dbReference type="GO" id="GO:0003676">
    <property type="term" value="F:nucleic acid binding"/>
    <property type="evidence" value="ECO:0007669"/>
    <property type="project" value="InterPro"/>
</dbReference>
<dbReference type="InterPro" id="IPR036397">
    <property type="entry name" value="RNaseH_sf"/>
</dbReference>
<dbReference type="AlphaFoldDB" id="A0AAV4FTS6"/>
<name>A0AAV4FTS6_9GAST</name>
<keyword evidence="2" id="KW-1185">Reference proteome</keyword>
<dbReference type="Proteomes" id="UP000762676">
    <property type="component" value="Unassembled WGS sequence"/>
</dbReference>
<gene>
    <name evidence="1" type="ORF">ElyMa_002220900</name>
</gene>
<dbReference type="InterPro" id="IPR052709">
    <property type="entry name" value="Transposase-MT_Hybrid"/>
</dbReference>
<dbReference type="EMBL" id="BMAT01004599">
    <property type="protein sequence ID" value="GFR76752.1"/>
    <property type="molecule type" value="Genomic_DNA"/>
</dbReference>
<proteinExistence type="predicted"/>
<reference evidence="1 2" key="1">
    <citation type="journal article" date="2021" name="Elife">
        <title>Chloroplast acquisition without the gene transfer in kleptoplastic sea slugs, Plakobranchus ocellatus.</title>
        <authorList>
            <person name="Maeda T."/>
            <person name="Takahashi S."/>
            <person name="Yoshida T."/>
            <person name="Shimamura S."/>
            <person name="Takaki Y."/>
            <person name="Nagai Y."/>
            <person name="Toyoda A."/>
            <person name="Suzuki Y."/>
            <person name="Arimoto A."/>
            <person name="Ishii H."/>
            <person name="Satoh N."/>
            <person name="Nishiyama T."/>
            <person name="Hasebe M."/>
            <person name="Maruyama T."/>
            <person name="Minagawa J."/>
            <person name="Obokata J."/>
            <person name="Shigenobu S."/>
        </authorList>
    </citation>
    <scope>NUCLEOTIDE SEQUENCE [LARGE SCALE GENOMIC DNA]</scope>
</reference>
<organism evidence="1 2">
    <name type="scientific">Elysia marginata</name>
    <dbReference type="NCBI Taxonomy" id="1093978"/>
    <lineage>
        <taxon>Eukaryota</taxon>
        <taxon>Metazoa</taxon>
        <taxon>Spiralia</taxon>
        <taxon>Lophotrochozoa</taxon>
        <taxon>Mollusca</taxon>
        <taxon>Gastropoda</taxon>
        <taxon>Heterobranchia</taxon>
        <taxon>Euthyneura</taxon>
        <taxon>Panpulmonata</taxon>
        <taxon>Sacoglossa</taxon>
        <taxon>Placobranchoidea</taxon>
        <taxon>Plakobranchidae</taxon>
        <taxon>Elysia</taxon>
    </lineage>
</organism>
<dbReference type="PANTHER" id="PTHR46060:SF1">
    <property type="entry name" value="MARINER MOS1 TRANSPOSASE-LIKE PROTEIN"/>
    <property type="match status" value="1"/>
</dbReference>